<keyword evidence="4 8" id="KW-0418">Kinase</keyword>
<evidence type="ECO:0000259" key="9">
    <source>
        <dbReference type="Pfam" id="PF02224"/>
    </source>
</evidence>
<keyword evidence="8" id="KW-0963">Cytoplasm</keyword>
<dbReference type="InterPro" id="IPR003136">
    <property type="entry name" value="Cytidylate_kin"/>
</dbReference>
<keyword evidence="3 8" id="KW-0547">Nucleotide-binding</keyword>
<dbReference type="InterPro" id="IPR027417">
    <property type="entry name" value="P-loop_NTPase"/>
</dbReference>
<dbReference type="NCBIfam" id="TIGR00017">
    <property type="entry name" value="cmk"/>
    <property type="match status" value="1"/>
</dbReference>
<dbReference type="EC" id="2.7.4.25" evidence="8"/>
<dbReference type="Proteomes" id="UP000182248">
    <property type="component" value="Unassembled WGS sequence"/>
</dbReference>
<evidence type="ECO:0000256" key="7">
    <source>
        <dbReference type="ARBA" id="ARBA00048478"/>
    </source>
</evidence>
<dbReference type="InterPro" id="IPR011994">
    <property type="entry name" value="Cytidylate_kinase_dom"/>
</dbReference>
<keyword evidence="2 8" id="KW-0808">Transferase</keyword>
<dbReference type="CDD" id="cd02020">
    <property type="entry name" value="CMPK"/>
    <property type="match status" value="1"/>
</dbReference>
<gene>
    <name evidence="8" type="primary">cmk</name>
    <name evidence="10" type="ORF">SAMN02927921_02680</name>
</gene>
<keyword evidence="5 8" id="KW-0067">ATP-binding</keyword>
<comment type="catalytic activity">
    <reaction evidence="6 8">
        <text>dCMP + ATP = dCDP + ADP</text>
        <dbReference type="Rhea" id="RHEA:25094"/>
        <dbReference type="ChEBI" id="CHEBI:30616"/>
        <dbReference type="ChEBI" id="CHEBI:57566"/>
        <dbReference type="ChEBI" id="CHEBI:58593"/>
        <dbReference type="ChEBI" id="CHEBI:456216"/>
        <dbReference type="EC" id="2.7.4.25"/>
    </reaction>
</comment>
<dbReference type="PANTHER" id="PTHR21299:SF2">
    <property type="entry name" value="CYTIDYLATE KINASE"/>
    <property type="match status" value="1"/>
</dbReference>
<evidence type="ECO:0000313" key="11">
    <source>
        <dbReference type="Proteomes" id="UP000182248"/>
    </source>
</evidence>
<dbReference type="PANTHER" id="PTHR21299">
    <property type="entry name" value="CYTIDYLATE KINASE/PANTOATE-BETA-ALANINE LIGASE"/>
    <property type="match status" value="1"/>
</dbReference>
<dbReference type="GO" id="GO:0036431">
    <property type="term" value="F:dCMP kinase activity"/>
    <property type="evidence" value="ECO:0007669"/>
    <property type="project" value="InterPro"/>
</dbReference>
<evidence type="ECO:0000313" key="10">
    <source>
        <dbReference type="EMBL" id="SFW60974.1"/>
    </source>
</evidence>
<evidence type="ECO:0000256" key="6">
    <source>
        <dbReference type="ARBA" id="ARBA00047615"/>
    </source>
</evidence>
<dbReference type="Pfam" id="PF02224">
    <property type="entry name" value="Cytidylate_kin"/>
    <property type="match status" value="1"/>
</dbReference>
<dbReference type="SUPFAM" id="SSF52540">
    <property type="entry name" value="P-loop containing nucleoside triphosphate hydrolases"/>
    <property type="match status" value="1"/>
</dbReference>
<evidence type="ECO:0000256" key="4">
    <source>
        <dbReference type="ARBA" id="ARBA00022777"/>
    </source>
</evidence>
<dbReference type="Gene3D" id="3.40.50.300">
    <property type="entry name" value="P-loop containing nucleotide triphosphate hydrolases"/>
    <property type="match status" value="1"/>
</dbReference>
<evidence type="ECO:0000256" key="5">
    <source>
        <dbReference type="ARBA" id="ARBA00022840"/>
    </source>
</evidence>
<sequence>MKKIIIAIDGYSSTGKSTIAKRLAKELGYIYVDTGAMYRAVTLYAMNNDLYTDDLDREGLIERLDDVKVRFVFNDTLGYGETYLNDVNVEEAIRSMDVSNRVSAVAAISEVRKKLVKEQRAMGQEKGIVMDGRDVGTVVFPDAELKLFMTASPEIRATRRYKELLNKGQEVTFEEVLKNVTDRDYIDSHRKDSPLVRAKDAIVLDNSDMGKNEQFERIYNHAMRMIEKQSDEA</sequence>
<comment type="catalytic activity">
    <reaction evidence="7 8">
        <text>CMP + ATP = CDP + ADP</text>
        <dbReference type="Rhea" id="RHEA:11600"/>
        <dbReference type="ChEBI" id="CHEBI:30616"/>
        <dbReference type="ChEBI" id="CHEBI:58069"/>
        <dbReference type="ChEBI" id="CHEBI:60377"/>
        <dbReference type="ChEBI" id="CHEBI:456216"/>
        <dbReference type="EC" id="2.7.4.25"/>
    </reaction>
</comment>
<dbReference type="OrthoDB" id="9807434at2"/>
<dbReference type="RefSeq" id="WP_072317894.1">
    <property type="nucleotide sequence ID" value="NZ_FPJE01000014.1"/>
</dbReference>
<feature type="binding site" evidence="8">
    <location>
        <begin position="10"/>
        <end position="18"/>
    </location>
    <ligand>
        <name>ATP</name>
        <dbReference type="ChEBI" id="CHEBI:30616"/>
    </ligand>
</feature>
<comment type="similarity">
    <text evidence="1 8">Belongs to the cytidylate kinase family. Type 1 subfamily.</text>
</comment>
<reference evidence="10 11" key="1">
    <citation type="submission" date="2016-11" db="EMBL/GenBank/DDBJ databases">
        <authorList>
            <person name="Jaros S."/>
            <person name="Januszkiewicz K."/>
            <person name="Wedrychowicz H."/>
        </authorList>
    </citation>
    <scope>NUCLEOTIDE SEQUENCE [LARGE SCALE GENOMIC DNA]</scope>
    <source>
        <strain evidence="10 11">CGMCC 1.12145</strain>
    </source>
</reference>
<dbReference type="GO" id="GO:0005524">
    <property type="term" value="F:ATP binding"/>
    <property type="evidence" value="ECO:0007669"/>
    <property type="project" value="UniProtKB-UniRule"/>
</dbReference>
<protein>
    <recommendedName>
        <fullName evidence="8">Cytidylate kinase</fullName>
        <shortName evidence="8">CK</shortName>
        <ecNumber evidence="8">2.7.4.25</ecNumber>
    </recommendedName>
    <alternativeName>
        <fullName evidence="8">Cytidine monophosphate kinase</fullName>
        <shortName evidence="8">CMP kinase</shortName>
    </alternativeName>
</protein>
<dbReference type="GO" id="GO:0005829">
    <property type="term" value="C:cytosol"/>
    <property type="evidence" value="ECO:0007669"/>
    <property type="project" value="TreeGrafter"/>
</dbReference>
<dbReference type="HAMAP" id="MF_00238">
    <property type="entry name" value="Cytidyl_kinase_type1"/>
    <property type="match status" value="1"/>
</dbReference>
<dbReference type="EMBL" id="FPJE01000014">
    <property type="protein sequence ID" value="SFW60974.1"/>
    <property type="molecule type" value="Genomic_DNA"/>
</dbReference>
<evidence type="ECO:0000256" key="2">
    <source>
        <dbReference type="ARBA" id="ARBA00022679"/>
    </source>
</evidence>
<keyword evidence="11" id="KW-1185">Reference proteome</keyword>
<accession>A0A1K1QP04</accession>
<dbReference type="GO" id="GO:0015949">
    <property type="term" value="P:nucleobase-containing small molecule interconversion"/>
    <property type="evidence" value="ECO:0007669"/>
    <property type="project" value="TreeGrafter"/>
</dbReference>
<evidence type="ECO:0000256" key="1">
    <source>
        <dbReference type="ARBA" id="ARBA00009427"/>
    </source>
</evidence>
<proteinExistence type="inferred from homology"/>
<feature type="domain" description="Cytidylate kinase" evidence="9">
    <location>
        <begin position="6"/>
        <end position="221"/>
    </location>
</feature>
<dbReference type="STRING" id="1150368.SAMN02927921_02680"/>
<dbReference type="GO" id="GO:0036430">
    <property type="term" value="F:CMP kinase activity"/>
    <property type="evidence" value="ECO:0007669"/>
    <property type="project" value="RHEA"/>
</dbReference>
<evidence type="ECO:0000256" key="3">
    <source>
        <dbReference type="ARBA" id="ARBA00022741"/>
    </source>
</evidence>
<comment type="subcellular location">
    <subcellularLocation>
        <location evidence="8">Cytoplasm</location>
    </subcellularLocation>
</comment>
<dbReference type="AlphaFoldDB" id="A0A1K1QP04"/>
<name>A0A1K1QP04_9FLAO</name>
<evidence type="ECO:0000256" key="8">
    <source>
        <dbReference type="HAMAP-Rule" id="MF_00238"/>
    </source>
</evidence>
<organism evidence="10 11">
    <name type="scientific">Sinomicrobium oceani</name>
    <dbReference type="NCBI Taxonomy" id="1150368"/>
    <lineage>
        <taxon>Bacteria</taxon>
        <taxon>Pseudomonadati</taxon>
        <taxon>Bacteroidota</taxon>
        <taxon>Flavobacteriia</taxon>
        <taxon>Flavobacteriales</taxon>
        <taxon>Flavobacteriaceae</taxon>
        <taxon>Sinomicrobium</taxon>
    </lineage>
</organism>
<dbReference type="GO" id="GO:0006220">
    <property type="term" value="P:pyrimidine nucleotide metabolic process"/>
    <property type="evidence" value="ECO:0007669"/>
    <property type="project" value="UniProtKB-UniRule"/>
</dbReference>